<feature type="region of interest" description="Disordered" evidence="1">
    <location>
        <begin position="1"/>
        <end position="21"/>
    </location>
</feature>
<evidence type="ECO:0000256" key="1">
    <source>
        <dbReference type="SAM" id="MobiDB-lite"/>
    </source>
</evidence>
<keyword evidence="4" id="KW-1185">Reference proteome</keyword>
<proteinExistence type="predicted"/>
<evidence type="ECO:0000313" key="3">
    <source>
        <dbReference type="EMBL" id="PRX51330.1"/>
    </source>
</evidence>
<reference evidence="3 4" key="1">
    <citation type="submission" date="2018-03" db="EMBL/GenBank/DDBJ databases">
        <title>Genomic Encyclopedia of Type Strains, Phase III (KMG-III): the genomes of soil and plant-associated and newly described type strains.</title>
        <authorList>
            <person name="Whitman W."/>
        </authorList>
    </citation>
    <scope>NUCLEOTIDE SEQUENCE [LARGE SCALE GENOMIC DNA]</scope>
    <source>
        <strain evidence="3 4">CGMCC 4.7125</strain>
    </source>
</reference>
<accession>A0A2T0M3M8</accession>
<name>A0A2T0M3M8_9PSEU</name>
<keyword evidence="2" id="KW-0472">Membrane</keyword>
<keyword evidence="2" id="KW-1133">Transmembrane helix</keyword>
<dbReference type="EMBL" id="PVNH01000001">
    <property type="protein sequence ID" value="PRX51330.1"/>
    <property type="molecule type" value="Genomic_DNA"/>
</dbReference>
<feature type="transmembrane region" description="Helical" evidence="2">
    <location>
        <begin position="47"/>
        <end position="71"/>
    </location>
</feature>
<protein>
    <submittedName>
        <fullName evidence="3">Uncharacterized protein</fullName>
    </submittedName>
</protein>
<comment type="caution">
    <text evidence="3">The sequence shown here is derived from an EMBL/GenBank/DDBJ whole genome shotgun (WGS) entry which is preliminary data.</text>
</comment>
<evidence type="ECO:0000313" key="4">
    <source>
        <dbReference type="Proteomes" id="UP000238362"/>
    </source>
</evidence>
<gene>
    <name evidence="3" type="ORF">B0I33_101483</name>
</gene>
<evidence type="ECO:0000256" key="2">
    <source>
        <dbReference type="SAM" id="Phobius"/>
    </source>
</evidence>
<organism evidence="3 4">
    <name type="scientific">Prauserella shujinwangii</name>
    <dbReference type="NCBI Taxonomy" id="1453103"/>
    <lineage>
        <taxon>Bacteria</taxon>
        <taxon>Bacillati</taxon>
        <taxon>Actinomycetota</taxon>
        <taxon>Actinomycetes</taxon>
        <taxon>Pseudonocardiales</taxon>
        <taxon>Pseudonocardiaceae</taxon>
        <taxon>Prauserella</taxon>
    </lineage>
</organism>
<feature type="transmembrane region" description="Helical" evidence="2">
    <location>
        <begin position="91"/>
        <end position="115"/>
    </location>
</feature>
<keyword evidence="2" id="KW-0812">Transmembrane</keyword>
<sequence length="227" mass="23581">MSRASVSKVSKVSGGSGGSDAAEVSEVSEVSKASEKALARSYRSERALTFGAGALVLGASCVALAVGFGWLGTVRARRPVLDPIAVDWLAAHAVPARVAAIVAGLLLCAGGLGWLARSLRPEGRPDLRLDRAVGHELTVAAGALADAVRADAEAVDGVARARARAVGSAERPALRLDVTLRDGADLRRVWPDLDERVLARARESLGLEVLPAAVRLDTGTANRRRGR</sequence>
<dbReference type="Proteomes" id="UP000238362">
    <property type="component" value="Unassembled WGS sequence"/>
</dbReference>
<dbReference type="AlphaFoldDB" id="A0A2T0M3M8"/>